<dbReference type="Proteomes" id="UP000316167">
    <property type="component" value="Unassembled WGS sequence"/>
</dbReference>
<comment type="caution">
    <text evidence="1">The sequence shown here is derived from an EMBL/GenBank/DDBJ whole genome shotgun (WGS) entry which is preliminary data.</text>
</comment>
<reference evidence="1 2" key="1">
    <citation type="journal article" date="2015" name="Stand. Genomic Sci.">
        <title>Genomic Encyclopedia of Bacterial and Archaeal Type Strains, Phase III: the genomes of soil and plant-associated and newly described type strains.</title>
        <authorList>
            <person name="Whitman W.B."/>
            <person name="Woyke T."/>
            <person name="Klenk H.P."/>
            <person name="Zhou Y."/>
            <person name="Lilburn T.G."/>
            <person name="Beck B.J."/>
            <person name="De Vos P."/>
            <person name="Vandamme P."/>
            <person name="Eisen J.A."/>
            <person name="Garrity G."/>
            <person name="Hugenholtz P."/>
            <person name="Kyrpides N.C."/>
        </authorList>
    </citation>
    <scope>NUCLEOTIDE SEQUENCE [LARGE SCALE GENOMIC DNA]</scope>
    <source>
        <strain evidence="1 2">CGMCC 1.7271</strain>
    </source>
</reference>
<dbReference type="OrthoDB" id="9801478at2"/>
<gene>
    <name evidence="1" type="ORF">IQ13_2153</name>
</gene>
<keyword evidence="2" id="KW-1185">Reference proteome</keyword>
<proteinExistence type="predicted"/>
<name>A0A562SIY5_9BACT</name>
<accession>A0A562SIY5</accession>
<protein>
    <submittedName>
        <fullName evidence="1">Uncharacterized protein DUF4276</fullName>
    </submittedName>
</protein>
<dbReference type="AlphaFoldDB" id="A0A562SIY5"/>
<organism evidence="1 2">
    <name type="scientific">Lacibacter cauensis</name>
    <dbReference type="NCBI Taxonomy" id="510947"/>
    <lineage>
        <taxon>Bacteria</taxon>
        <taxon>Pseudomonadati</taxon>
        <taxon>Bacteroidota</taxon>
        <taxon>Chitinophagia</taxon>
        <taxon>Chitinophagales</taxon>
        <taxon>Chitinophagaceae</taxon>
        <taxon>Lacibacter</taxon>
    </lineage>
</organism>
<dbReference type="Pfam" id="PF14103">
    <property type="entry name" value="DUF4276"/>
    <property type="match status" value="1"/>
</dbReference>
<dbReference type="RefSeq" id="WP_144886346.1">
    <property type="nucleotide sequence ID" value="NZ_VLLE01000004.1"/>
</dbReference>
<dbReference type="EMBL" id="VLLE01000004">
    <property type="protein sequence ID" value="TWI81138.1"/>
    <property type="molecule type" value="Genomic_DNA"/>
</dbReference>
<sequence>MKRIIMICEGPTEQAFAKTNLQVPFINRNIYLQTPLIKASRGGIVKWSKLKDQIDTHLKAEPDAYVTTFIDYYGMYAKYQFPGWDAAHTIVDKYSRMDSLEQSMLQSIDPQFQNRFIPYLQLHEFEGLLFNDIDVIKSQIPKEDLVGMAELEKTFADYANPEMINNNKATSPSHRLERIINGYNKVVYGDILSEAIGLERIRAKSPRFNNWITRLENI</sequence>
<dbReference type="InterPro" id="IPR025455">
    <property type="entry name" value="DUF4276"/>
</dbReference>
<evidence type="ECO:0000313" key="1">
    <source>
        <dbReference type="EMBL" id="TWI81138.1"/>
    </source>
</evidence>
<evidence type="ECO:0000313" key="2">
    <source>
        <dbReference type="Proteomes" id="UP000316167"/>
    </source>
</evidence>